<dbReference type="STRING" id="1798384.A3D03_02045"/>
<evidence type="ECO:0000313" key="3">
    <source>
        <dbReference type="Proteomes" id="UP000177092"/>
    </source>
</evidence>
<sequence length="187" mass="21016">MKLLEELSIKVNNPMKKILLIIILLFTLTVTPSVAFAQGMMGGNNTITQNDDDHTAREEQEGKEIWDNLQTKQLECKDLTDDNYAVLGEYFMGQSIGNTQRHAAMNQMMTGMMGENGEEQMHITMGKKNSGCDTGTEGGGSNSMMGYGWNNMMGNWGVFGLLTWILIITFLVLGILYFWKEINRKVK</sequence>
<protein>
    <submittedName>
        <fullName evidence="2">Uncharacterized protein</fullName>
    </submittedName>
</protein>
<reference evidence="2 3" key="1">
    <citation type="journal article" date="2016" name="Nat. Commun.">
        <title>Thousands of microbial genomes shed light on interconnected biogeochemical processes in an aquifer system.</title>
        <authorList>
            <person name="Anantharaman K."/>
            <person name="Brown C.T."/>
            <person name="Hug L.A."/>
            <person name="Sharon I."/>
            <person name="Castelle C.J."/>
            <person name="Probst A.J."/>
            <person name="Thomas B.C."/>
            <person name="Singh A."/>
            <person name="Wilkins M.J."/>
            <person name="Karaoz U."/>
            <person name="Brodie E.L."/>
            <person name="Williams K.H."/>
            <person name="Hubbard S.S."/>
            <person name="Banfield J.F."/>
        </authorList>
    </citation>
    <scope>NUCLEOTIDE SEQUENCE [LARGE SCALE GENOMIC DNA]</scope>
</reference>
<organism evidence="2 3">
    <name type="scientific">Candidatus Gottesmanbacteria bacterium RIFCSPHIGHO2_02_FULL_40_13</name>
    <dbReference type="NCBI Taxonomy" id="1798384"/>
    <lineage>
        <taxon>Bacteria</taxon>
        <taxon>Candidatus Gottesmaniibacteriota</taxon>
    </lineage>
</organism>
<evidence type="ECO:0000313" key="2">
    <source>
        <dbReference type="EMBL" id="OGG22122.1"/>
    </source>
</evidence>
<feature type="transmembrane region" description="Helical" evidence="1">
    <location>
        <begin position="156"/>
        <end position="179"/>
    </location>
</feature>
<accession>A0A1F6ACG1</accession>
<dbReference type="AlphaFoldDB" id="A0A1F6ACG1"/>
<name>A0A1F6ACG1_9BACT</name>
<gene>
    <name evidence="2" type="ORF">A3D03_02045</name>
</gene>
<proteinExistence type="predicted"/>
<keyword evidence="1" id="KW-1133">Transmembrane helix</keyword>
<keyword evidence="1" id="KW-0812">Transmembrane</keyword>
<comment type="caution">
    <text evidence="2">The sequence shown here is derived from an EMBL/GenBank/DDBJ whole genome shotgun (WGS) entry which is preliminary data.</text>
</comment>
<dbReference type="Proteomes" id="UP000177092">
    <property type="component" value="Unassembled WGS sequence"/>
</dbReference>
<dbReference type="EMBL" id="MFJN01000009">
    <property type="protein sequence ID" value="OGG22122.1"/>
    <property type="molecule type" value="Genomic_DNA"/>
</dbReference>
<evidence type="ECO:0000256" key="1">
    <source>
        <dbReference type="SAM" id="Phobius"/>
    </source>
</evidence>
<keyword evidence="1" id="KW-0472">Membrane</keyword>